<name>A0A3S9P3X7_9BACT</name>
<accession>A0A3S9P3X7</accession>
<dbReference type="EMBL" id="CP034562">
    <property type="protein sequence ID" value="AZQ62828.1"/>
    <property type="molecule type" value="Genomic_DNA"/>
</dbReference>
<sequence>MKNREVNPNHRFSKEDNLSEWRAYINEEKQLQELLLSMPLREARKLMSQPFFKRQMEIRMAEFEQDRKEQR</sequence>
<dbReference type="Proteomes" id="UP000267268">
    <property type="component" value="Chromosome 1"/>
</dbReference>
<reference evidence="1 2" key="1">
    <citation type="submission" date="2018-12" db="EMBL/GenBank/DDBJ databases">
        <title>Flammeovirga pectinis sp. nov., isolated from the gut of the Korean scallop, Patinopecten yessoensis.</title>
        <authorList>
            <person name="Bae J.-W."/>
            <person name="Jeong Y.-S."/>
            <person name="Kang W."/>
        </authorList>
    </citation>
    <scope>NUCLEOTIDE SEQUENCE [LARGE SCALE GENOMIC DNA]</scope>
    <source>
        <strain evidence="1 2">L12M1</strain>
    </source>
</reference>
<protein>
    <submittedName>
        <fullName evidence="1">Uncharacterized protein</fullName>
    </submittedName>
</protein>
<dbReference type="AlphaFoldDB" id="A0A3S9P3X7"/>
<dbReference type="KEGG" id="fll:EI427_11460"/>
<organism evidence="1 2">
    <name type="scientific">Flammeovirga pectinis</name>
    <dbReference type="NCBI Taxonomy" id="2494373"/>
    <lineage>
        <taxon>Bacteria</taxon>
        <taxon>Pseudomonadati</taxon>
        <taxon>Bacteroidota</taxon>
        <taxon>Cytophagia</taxon>
        <taxon>Cytophagales</taxon>
        <taxon>Flammeovirgaceae</taxon>
        <taxon>Flammeovirga</taxon>
    </lineage>
</organism>
<proteinExistence type="predicted"/>
<evidence type="ECO:0000313" key="1">
    <source>
        <dbReference type="EMBL" id="AZQ62828.1"/>
    </source>
</evidence>
<keyword evidence="2" id="KW-1185">Reference proteome</keyword>
<gene>
    <name evidence="1" type="ORF">EI427_11460</name>
</gene>
<dbReference type="RefSeq" id="WP_126614716.1">
    <property type="nucleotide sequence ID" value="NZ_CP034562.1"/>
</dbReference>
<evidence type="ECO:0000313" key="2">
    <source>
        <dbReference type="Proteomes" id="UP000267268"/>
    </source>
</evidence>